<evidence type="ECO:0000313" key="1">
    <source>
        <dbReference type="EMBL" id="MDN4480408.1"/>
    </source>
</evidence>
<dbReference type="InterPro" id="IPR007995">
    <property type="entry name" value="DUF742"/>
</dbReference>
<comment type="caution">
    <text evidence="1">The sequence shown here is derived from an EMBL/GenBank/DDBJ whole genome shotgun (WGS) entry which is preliminary data.</text>
</comment>
<dbReference type="Pfam" id="PF05331">
    <property type="entry name" value="DUF742"/>
    <property type="match status" value="1"/>
</dbReference>
<accession>A0ABT8GG52</accession>
<name>A0ABT8GG52_9MICO</name>
<proteinExistence type="predicted"/>
<dbReference type="PANTHER" id="PTHR36221:SF1">
    <property type="entry name" value="DUF742 DOMAIN-CONTAINING PROTEIN"/>
    <property type="match status" value="1"/>
</dbReference>
<sequence length="131" mass="13821">MTDAMTPYGDDETYAVRPYAVTGGRVSAASKDLPMEALVEARSDPQTLKGLTPEKKKILQLAAGEYQSIAELSAHTRLPLGVVRVLVTDLAEENLLTIYTGGTADDTSTHDESGGLSLSLLESVLDGIAAL</sequence>
<dbReference type="EMBL" id="JAUHQA010000001">
    <property type="protein sequence ID" value="MDN4480408.1"/>
    <property type="molecule type" value="Genomic_DNA"/>
</dbReference>
<dbReference type="RefSeq" id="WP_301141795.1">
    <property type="nucleotide sequence ID" value="NZ_JAUHQA010000001.1"/>
</dbReference>
<keyword evidence="2" id="KW-1185">Reference proteome</keyword>
<evidence type="ECO:0000313" key="2">
    <source>
        <dbReference type="Proteomes" id="UP001172708"/>
    </source>
</evidence>
<dbReference type="PANTHER" id="PTHR36221">
    <property type="entry name" value="DUF742 DOMAIN-CONTAINING PROTEIN"/>
    <property type="match status" value="1"/>
</dbReference>
<reference evidence="1" key="1">
    <citation type="submission" date="2023-06" db="EMBL/GenBank/DDBJ databases">
        <title>Egi l300058.</title>
        <authorList>
            <person name="Gao L."/>
            <person name="Fang B.-Z."/>
            <person name="Li W.-J."/>
        </authorList>
    </citation>
    <scope>NUCLEOTIDE SEQUENCE</scope>
    <source>
        <strain evidence="1">EGI L300058</strain>
    </source>
</reference>
<gene>
    <name evidence="1" type="ORF">QQX02_05675</name>
</gene>
<protein>
    <submittedName>
        <fullName evidence="1">DUF742 domain-containing protein</fullName>
    </submittedName>
</protein>
<dbReference type="Proteomes" id="UP001172708">
    <property type="component" value="Unassembled WGS sequence"/>
</dbReference>
<organism evidence="1 2">
    <name type="scientific">Demequina muriae</name>
    <dbReference type="NCBI Taxonomy" id="3051664"/>
    <lineage>
        <taxon>Bacteria</taxon>
        <taxon>Bacillati</taxon>
        <taxon>Actinomycetota</taxon>
        <taxon>Actinomycetes</taxon>
        <taxon>Micrococcales</taxon>
        <taxon>Demequinaceae</taxon>
        <taxon>Demequina</taxon>
    </lineage>
</organism>